<dbReference type="GO" id="GO:0030288">
    <property type="term" value="C:outer membrane-bounded periplasmic space"/>
    <property type="evidence" value="ECO:0007669"/>
    <property type="project" value="TreeGrafter"/>
</dbReference>
<evidence type="ECO:0000256" key="3">
    <source>
        <dbReference type="ARBA" id="ARBA00022764"/>
    </source>
</evidence>
<dbReference type="KEGG" id="tti:THITH_14650"/>
<dbReference type="Proteomes" id="UP000005289">
    <property type="component" value="Chromosome"/>
</dbReference>
<evidence type="ECO:0000256" key="2">
    <source>
        <dbReference type="ARBA" id="ARBA00022729"/>
    </source>
</evidence>
<dbReference type="Pfam" id="PF03968">
    <property type="entry name" value="LptD_N"/>
    <property type="match status" value="1"/>
</dbReference>
<keyword evidence="7" id="KW-1185">Reference proteome</keyword>
<comment type="subunit">
    <text evidence="4">Component of the lipopolysaccharide transport and assembly complex.</text>
</comment>
<comment type="subcellular location">
    <subcellularLocation>
        <location evidence="4">Periplasm</location>
    </subcellularLocation>
</comment>
<dbReference type="PANTHER" id="PTHR36504">
    <property type="entry name" value="LIPOPOLYSACCHARIDE EXPORT SYSTEM PROTEIN LPTA"/>
    <property type="match status" value="1"/>
</dbReference>
<evidence type="ECO:0000313" key="6">
    <source>
        <dbReference type="EMBL" id="AHE99308.1"/>
    </source>
</evidence>
<dbReference type="GO" id="GO:0001530">
    <property type="term" value="F:lipopolysaccharide binding"/>
    <property type="evidence" value="ECO:0007669"/>
    <property type="project" value="InterPro"/>
</dbReference>
<dbReference type="STRING" id="713585.THITH_14650"/>
<proteinExistence type="inferred from homology"/>
<dbReference type="HOGENOM" id="CLU_095993_4_1_6"/>
<dbReference type="EMBL" id="CP007029">
    <property type="protein sequence ID" value="AHE99308.1"/>
    <property type="molecule type" value="Genomic_DNA"/>
</dbReference>
<reference evidence="6 7" key="1">
    <citation type="submission" date="2013-12" db="EMBL/GenBank/DDBJ databases">
        <authorList>
            <consortium name="DOE Joint Genome Institute"/>
            <person name="Muyzer G."/>
            <person name="Huntemann M."/>
            <person name="Han J."/>
            <person name="Chen A."/>
            <person name="Kyrpides N."/>
            <person name="Mavromatis K."/>
            <person name="Markowitz V."/>
            <person name="Palaniappan K."/>
            <person name="Ivanova N."/>
            <person name="Schaumberg A."/>
            <person name="Pati A."/>
            <person name="Liolios K."/>
            <person name="Nordberg H.P."/>
            <person name="Cantor M.N."/>
            <person name="Hua S.X."/>
            <person name="Woyke T."/>
        </authorList>
    </citation>
    <scope>NUCLEOTIDE SEQUENCE [LARGE SCALE GENOMIC DNA]</scope>
    <source>
        <strain evidence="6 7">ARh 1</strain>
    </source>
</reference>
<dbReference type="RefSeq" id="WP_006747155.1">
    <property type="nucleotide sequence ID" value="NZ_CP007029.1"/>
</dbReference>
<accession>W0DQP2</accession>
<protein>
    <recommendedName>
        <fullName evidence="4">Lipopolysaccharide export system protein LptA</fullName>
    </recommendedName>
</protein>
<evidence type="ECO:0000256" key="1">
    <source>
        <dbReference type="ARBA" id="ARBA00022448"/>
    </source>
</evidence>
<dbReference type="GO" id="GO:0043165">
    <property type="term" value="P:Gram-negative-bacterium-type cell outer membrane assembly"/>
    <property type="evidence" value="ECO:0007669"/>
    <property type="project" value="UniProtKB-UniRule"/>
</dbReference>
<name>W0DQP2_9GAMM</name>
<evidence type="ECO:0000313" key="7">
    <source>
        <dbReference type="Proteomes" id="UP000005289"/>
    </source>
</evidence>
<dbReference type="InterPro" id="IPR005653">
    <property type="entry name" value="OstA-like_N"/>
</dbReference>
<evidence type="ECO:0000259" key="5">
    <source>
        <dbReference type="Pfam" id="PF03968"/>
    </source>
</evidence>
<feature type="domain" description="Organic solvent tolerance-like N-terminal" evidence="5">
    <location>
        <begin position="42"/>
        <end position="149"/>
    </location>
</feature>
<dbReference type="GO" id="GO:0015920">
    <property type="term" value="P:lipopolysaccharide transport"/>
    <property type="evidence" value="ECO:0007669"/>
    <property type="project" value="UniProtKB-UniRule"/>
</dbReference>
<comment type="function">
    <text evidence="4">Involved in the assembly of lipopolysaccharide (LPS). Required for the translocation of LPS from the inner membrane to the outer membrane. May form a bridge between the inner membrane and the outer membrane, via interactions with LptC and LptD, thereby facilitating LPS transfer across the periplasm.</text>
</comment>
<dbReference type="AlphaFoldDB" id="W0DQP2"/>
<keyword evidence="6" id="KW-0762">Sugar transport</keyword>
<organism evidence="6 7">
    <name type="scientific">Thioalkalivibrio paradoxus ARh 1</name>
    <dbReference type="NCBI Taxonomy" id="713585"/>
    <lineage>
        <taxon>Bacteria</taxon>
        <taxon>Pseudomonadati</taxon>
        <taxon>Pseudomonadota</taxon>
        <taxon>Gammaproteobacteria</taxon>
        <taxon>Chromatiales</taxon>
        <taxon>Ectothiorhodospiraceae</taxon>
        <taxon>Thioalkalivibrio</taxon>
    </lineage>
</organism>
<comment type="similarity">
    <text evidence="4">Belongs to the LptA family.</text>
</comment>
<dbReference type="HAMAP" id="MF_01914">
    <property type="entry name" value="LPS_assembly_LptA"/>
    <property type="match status" value="1"/>
</dbReference>
<gene>
    <name evidence="4" type="primary">lptA</name>
    <name evidence="6" type="ORF">THITH_14650</name>
</gene>
<dbReference type="PANTHER" id="PTHR36504:SF1">
    <property type="entry name" value="LIPOPOLYSACCHARIDE EXPORT SYSTEM PROTEIN LPTA"/>
    <property type="match status" value="1"/>
</dbReference>
<keyword evidence="2 4" id="KW-0732">Signal</keyword>
<keyword evidence="3 4" id="KW-0574">Periplasm</keyword>
<dbReference type="InterPro" id="IPR014340">
    <property type="entry name" value="LptA"/>
</dbReference>
<dbReference type="InterPro" id="IPR052037">
    <property type="entry name" value="LPS_export_LptA"/>
</dbReference>
<feature type="signal peptide" evidence="4">
    <location>
        <begin position="1"/>
        <end position="31"/>
    </location>
</feature>
<feature type="chain" id="PRO_5009023532" description="Lipopolysaccharide export system protein LptA" evidence="4">
    <location>
        <begin position="32"/>
        <end position="171"/>
    </location>
</feature>
<evidence type="ECO:0000256" key="4">
    <source>
        <dbReference type="HAMAP-Rule" id="MF_01914"/>
    </source>
</evidence>
<keyword evidence="1 4" id="KW-0813">Transport</keyword>
<dbReference type="Gene3D" id="2.60.450.10">
    <property type="entry name" value="Lipopolysaccharide (LPS) transport protein A like domain"/>
    <property type="match status" value="1"/>
</dbReference>
<dbReference type="GO" id="GO:0017089">
    <property type="term" value="F:glycolipid transfer activity"/>
    <property type="evidence" value="ECO:0007669"/>
    <property type="project" value="TreeGrafter"/>
</dbReference>
<dbReference type="GO" id="GO:0009279">
    <property type="term" value="C:cell outer membrane"/>
    <property type="evidence" value="ECO:0007669"/>
    <property type="project" value="TreeGrafter"/>
</dbReference>
<sequence precursor="true">MNNTRTAPRPVAGAAIALLGLALGATPATLAAQTLEDLPVRISADRAEMDDRRGVGTYSGNVEVIRGNLTLHADRIVIHAPERRPVRMEAEGKPVRAESPDPAGQPRVATANRMEYTFDDQILVLRDDARVQTATEDATGERITYDLAQDIIGIEGSEARRVHITILPRPE</sequence>
<dbReference type="NCBIfam" id="TIGR03002">
    <property type="entry name" value="outer_YhbN_LptA"/>
    <property type="match status" value="1"/>
</dbReference>